<evidence type="ECO:0000313" key="2">
    <source>
        <dbReference type="EMBL" id="EYC45841.1"/>
    </source>
</evidence>
<accession>A0A016X1V4</accession>
<dbReference type="EMBL" id="JARK01000015">
    <property type="protein sequence ID" value="EYC45841.1"/>
    <property type="molecule type" value="Genomic_DNA"/>
</dbReference>
<evidence type="ECO:0000256" key="1">
    <source>
        <dbReference type="SAM" id="MobiDB-lite"/>
    </source>
</evidence>
<dbReference type="OrthoDB" id="3176171at2759"/>
<dbReference type="AlphaFoldDB" id="A0A016X1V4"/>
<protein>
    <submittedName>
        <fullName evidence="2">Uncharacterized protein</fullName>
    </submittedName>
</protein>
<reference evidence="3" key="1">
    <citation type="journal article" date="2015" name="Nat. Genet.">
        <title>The genome and transcriptome of the zoonotic hookworm Ancylostoma ceylanicum identify infection-specific gene families.</title>
        <authorList>
            <person name="Schwarz E.M."/>
            <person name="Hu Y."/>
            <person name="Antoshechkin I."/>
            <person name="Miller M.M."/>
            <person name="Sternberg P.W."/>
            <person name="Aroian R.V."/>
        </authorList>
    </citation>
    <scope>NUCLEOTIDE SEQUENCE</scope>
    <source>
        <strain evidence="3">HY135</strain>
    </source>
</reference>
<gene>
    <name evidence="2" type="primary">Acey_s0415.g1067</name>
    <name evidence="2" type="ORF">Y032_0415g1067</name>
</gene>
<name>A0A016X1V4_9BILA</name>
<organism evidence="2 3">
    <name type="scientific">Ancylostoma ceylanicum</name>
    <dbReference type="NCBI Taxonomy" id="53326"/>
    <lineage>
        <taxon>Eukaryota</taxon>
        <taxon>Metazoa</taxon>
        <taxon>Ecdysozoa</taxon>
        <taxon>Nematoda</taxon>
        <taxon>Chromadorea</taxon>
        <taxon>Rhabditida</taxon>
        <taxon>Rhabditina</taxon>
        <taxon>Rhabditomorpha</taxon>
        <taxon>Strongyloidea</taxon>
        <taxon>Ancylostomatidae</taxon>
        <taxon>Ancylostomatinae</taxon>
        <taxon>Ancylostoma</taxon>
    </lineage>
</organism>
<dbReference type="Proteomes" id="UP000024635">
    <property type="component" value="Unassembled WGS sequence"/>
</dbReference>
<evidence type="ECO:0000313" key="3">
    <source>
        <dbReference type="Proteomes" id="UP000024635"/>
    </source>
</evidence>
<proteinExistence type="predicted"/>
<feature type="region of interest" description="Disordered" evidence="1">
    <location>
        <begin position="1"/>
        <end position="33"/>
    </location>
</feature>
<comment type="caution">
    <text evidence="2">The sequence shown here is derived from an EMBL/GenBank/DDBJ whole genome shotgun (WGS) entry which is preliminary data.</text>
</comment>
<sequence>MLSTSRLPSLAEVSAGDEVPPAPRERAGADPTRASKSVFARLVPWTTEASPSTLLNRSELMAIQFSSCGLCHFA</sequence>
<keyword evidence="3" id="KW-1185">Reference proteome</keyword>